<proteinExistence type="predicted"/>
<evidence type="ECO:0000313" key="1">
    <source>
        <dbReference type="EMBL" id="KAF7431129.1"/>
    </source>
</evidence>
<gene>
    <name evidence="1" type="ORF">PC9H_006849</name>
</gene>
<sequence length="194" mass="21873">MADKAIFKLSPGTYTVQTSTNHANNMGPNHDQQHDSGIISAQDITPATEPTHERTPAIAHKLPKPLPVPSVVYGLTITNDVAFAIGCHYVPPSDKDNENPWFRRFAERIGRKFLNSYCQKRFPDIPLRWRQPVVAVLPHSQEVPLLMLGRRGRCAKTGKVVNQIFVNKEQVQVLKDALGLDKEEPKWYRVAISE</sequence>
<comment type="caution">
    <text evidence="1">The sequence shown here is derived from an EMBL/GenBank/DDBJ whole genome shotgun (WGS) entry which is preliminary data.</text>
</comment>
<organism evidence="1 2">
    <name type="scientific">Pleurotus ostreatus</name>
    <name type="common">Oyster mushroom</name>
    <name type="synonym">White-rot fungus</name>
    <dbReference type="NCBI Taxonomy" id="5322"/>
    <lineage>
        <taxon>Eukaryota</taxon>
        <taxon>Fungi</taxon>
        <taxon>Dikarya</taxon>
        <taxon>Basidiomycota</taxon>
        <taxon>Agaricomycotina</taxon>
        <taxon>Agaricomycetes</taxon>
        <taxon>Agaricomycetidae</taxon>
        <taxon>Agaricales</taxon>
        <taxon>Pleurotineae</taxon>
        <taxon>Pleurotaceae</taxon>
        <taxon>Pleurotus</taxon>
    </lineage>
</organism>
<accession>A0A8H6ZUW8</accession>
<dbReference type="RefSeq" id="XP_036632407.1">
    <property type="nucleotide sequence ID" value="XM_036776388.1"/>
</dbReference>
<dbReference type="AlphaFoldDB" id="A0A8H6ZUW8"/>
<dbReference type="EMBL" id="JACETU010000004">
    <property type="protein sequence ID" value="KAF7431129.1"/>
    <property type="molecule type" value="Genomic_DNA"/>
</dbReference>
<dbReference type="VEuPathDB" id="FungiDB:PC9H_006849"/>
<reference evidence="1" key="1">
    <citation type="submission" date="2019-07" db="EMBL/GenBank/DDBJ databases">
        <authorList>
            <person name="Palmer J.M."/>
        </authorList>
    </citation>
    <scope>NUCLEOTIDE SEQUENCE</scope>
    <source>
        <strain evidence="1">PC9</strain>
    </source>
</reference>
<keyword evidence="2" id="KW-1185">Reference proteome</keyword>
<protein>
    <submittedName>
        <fullName evidence="1">Uncharacterized protein</fullName>
    </submittedName>
</protein>
<name>A0A8H6ZUW8_PLEOS</name>
<dbReference type="GeneID" id="59376667"/>
<dbReference type="Proteomes" id="UP000623687">
    <property type="component" value="Unassembled WGS sequence"/>
</dbReference>
<evidence type="ECO:0000313" key="2">
    <source>
        <dbReference type="Proteomes" id="UP000623687"/>
    </source>
</evidence>